<evidence type="ECO:0000313" key="3">
    <source>
        <dbReference type="EMBL" id="OQV14885.1"/>
    </source>
</evidence>
<gene>
    <name evidence="3" type="ORF">BV898_10917</name>
</gene>
<feature type="transmembrane region" description="Helical" evidence="1">
    <location>
        <begin position="20"/>
        <end position="46"/>
    </location>
</feature>
<dbReference type="InterPro" id="IPR026913">
    <property type="entry name" value="METTL24"/>
</dbReference>
<dbReference type="Proteomes" id="UP000192578">
    <property type="component" value="Unassembled WGS sequence"/>
</dbReference>
<feature type="domain" description="Methyltransferase" evidence="2">
    <location>
        <begin position="317"/>
        <end position="491"/>
    </location>
</feature>
<proteinExistence type="predicted"/>
<dbReference type="OrthoDB" id="10006218at2759"/>
<protein>
    <recommendedName>
        <fullName evidence="2">Methyltransferase domain-containing protein</fullName>
    </recommendedName>
</protein>
<name>A0A1W0WI46_HYPEX</name>
<comment type="caution">
    <text evidence="3">The sequence shown here is derived from an EMBL/GenBank/DDBJ whole genome shotgun (WGS) entry which is preliminary data.</text>
</comment>
<dbReference type="InterPro" id="IPR025714">
    <property type="entry name" value="Methyltranfer_dom"/>
</dbReference>
<sequence length="525" mass="60272">MALRIRSTMKTFRGHNITGVLAMFLLLIIANISLQTIYSGVAFYPFTALSQPGYRSSLYGILAYPVVTHQNQSWIWLNHFLQSLPQTKFWQAPSENVHWKTDPIQPAHDFVVHSVRFQDIQTGPVESAYLEKFHGKGTADYTTVIPVYDCGLDHCQNVTTGSFLVREDSLPAIQGHLVIVHARQTDIYDLQRVLTSLPVETETLLLIITIRASRSTRKEWEDDEITPLYDLLHRLFFDLNWIPTASAQLNCTPTELLKGCQFWISWRVYSPKEILRYIPPAGDGSPEMEQQRLSAFLNTPNENACRVKQGLSGQPVLGAVIDGCYWVCLDHLRIAASRKNCLVYSFGIRTDWSFDDAMHHLGCEVHSFDPSTGLISHRRAARHWFHNLGISTNTSAADPKWRMATFKDIQQRLGHVGRRIDVLKMDIEGAEWSFLASVLHDPAFSLVGQFIFEMHQWEQTRRRGWAENIRQKTMVLHNIEKRGFVMFNSKVFSIFTSLRSIDYQQLLPLSRSSFFYELSFINPAF</sequence>
<accession>A0A1W0WI46</accession>
<keyword evidence="1" id="KW-1133">Transmembrane helix</keyword>
<dbReference type="Pfam" id="PF13383">
    <property type="entry name" value="Methyltransf_22"/>
    <property type="match status" value="1"/>
</dbReference>
<evidence type="ECO:0000259" key="2">
    <source>
        <dbReference type="Pfam" id="PF13383"/>
    </source>
</evidence>
<organism evidence="3 4">
    <name type="scientific">Hypsibius exemplaris</name>
    <name type="common">Freshwater tardigrade</name>
    <dbReference type="NCBI Taxonomy" id="2072580"/>
    <lineage>
        <taxon>Eukaryota</taxon>
        <taxon>Metazoa</taxon>
        <taxon>Ecdysozoa</taxon>
        <taxon>Tardigrada</taxon>
        <taxon>Eutardigrada</taxon>
        <taxon>Parachela</taxon>
        <taxon>Hypsibioidea</taxon>
        <taxon>Hypsibiidae</taxon>
        <taxon>Hypsibius</taxon>
    </lineage>
</organism>
<dbReference type="AlphaFoldDB" id="A0A1W0WI46"/>
<dbReference type="PANTHER" id="PTHR32026">
    <property type="entry name" value="METHYLTRANSFERASE-LIKE PROTEIN 24"/>
    <property type="match status" value="1"/>
</dbReference>
<dbReference type="EMBL" id="MTYJ01000097">
    <property type="protein sequence ID" value="OQV14885.1"/>
    <property type="molecule type" value="Genomic_DNA"/>
</dbReference>
<keyword evidence="4" id="KW-1185">Reference proteome</keyword>
<keyword evidence="1" id="KW-0812">Transmembrane</keyword>
<keyword evidence="1" id="KW-0472">Membrane</keyword>
<evidence type="ECO:0000256" key="1">
    <source>
        <dbReference type="SAM" id="Phobius"/>
    </source>
</evidence>
<reference evidence="4" key="1">
    <citation type="submission" date="2017-01" db="EMBL/GenBank/DDBJ databases">
        <title>Comparative genomics of anhydrobiosis in the tardigrade Hypsibius dujardini.</title>
        <authorList>
            <person name="Yoshida Y."/>
            <person name="Koutsovoulos G."/>
            <person name="Laetsch D."/>
            <person name="Stevens L."/>
            <person name="Kumar S."/>
            <person name="Horikawa D."/>
            <person name="Ishino K."/>
            <person name="Komine S."/>
            <person name="Tomita M."/>
            <person name="Blaxter M."/>
            <person name="Arakawa K."/>
        </authorList>
    </citation>
    <scope>NUCLEOTIDE SEQUENCE [LARGE SCALE GENOMIC DNA]</scope>
    <source>
        <strain evidence="4">Z151</strain>
    </source>
</reference>
<evidence type="ECO:0000313" key="4">
    <source>
        <dbReference type="Proteomes" id="UP000192578"/>
    </source>
</evidence>
<dbReference type="PANTHER" id="PTHR32026:SF10">
    <property type="entry name" value="METHYLTRANSFERASE-LIKE PROTEIN 24-RELATED"/>
    <property type="match status" value="1"/>
</dbReference>